<evidence type="ECO:0000313" key="1">
    <source>
        <dbReference type="EMBL" id="KAI3797590.1"/>
    </source>
</evidence>
<accession>A0ACB9HQQ2</accession>
<proteinExistence type="predicted"/>
<keyword evidence="2" id="KW-1185">Reference proteome</keyword>
<gene>
    <name evidence="1" type="ORF">L1987_32849</name>
</gene>
<dbReference type="EMBL" id="CM042028">
    <property type="protein sequence ID" value="KAI3797590.1"/>
    <property type="molecule type" value="Genomic_DNA"/>
</dbReference>
<reference evidence="2" key="1">
    <citation type="journal article" date="2022" name="Mol. Ecol. Resour.">
        <title>The genomes of chicory, endive, great burdock and yacon provide insights into Asteraceae palaeo-polyploidization history and plant inulin production.</title>
        <authorList>
            <person name="Fan W."/>
            <person name="Wang S."/>
            <person name="Wang H."/>
            <person name="Wang A."/>
            <person name="Jiang F."/>
            <person name="Liu H."/>
            <person name="Zhao H."/>
            <person name="Xu D."/>
            <person name="Zhang Y."/>
        </authorList>
    </citation>
    <scope>NUCLEOTIDE SEQUENCE [LARGE SCALE GENOMIC DNA]</scope>
    <source>
        <strain evidence="2">cv. Yunnan</strain>
    </source>
</reference>
<reference evidence="1 2" key="2">
    <citation type="journal article" date="2022" name="Mol. Ecol. Resour.">
        <title>The genomes of chicory, endive, great burdock and yacon provide insights into Asteraceae paleo-polyploidization history and plant inulin production.</title>
        <authorList>
            <person name="Fan W."/>
            <person name="Wang S."/>
            <person name="Wang H."/>
            <person name="Wang A."/>
            <person name="Jiang F."/>
            <person name="Liu H."/>
            <person name="Zhao H."/>
            <person name="Xu D."/>
            <person name="Zhang Y."/>
        </authorList>
    </citation>
    <scope>NUCLEOTIDE SEQUENCE [LARGE SCALE GENOMIC DNA]</scope>
    <source>
        <strain evidence="2">cv. Yunnan</strain>
        <tissue evidence="1">Leaves</tissue>
    </source>
</reference>
<comment type="caution">
    <text evidence="1">The sequence shown here is derived from an EMBL/GenBank/DDBJ whole genome shotgun (WGS) entry which is preliminary data.</text>
</comment>
<evidence type="ECO:0000313" key="2">
    <source>
        <dbReference type="Proteomes" id="UP001056120"/>
    </source>
</evidence>
<dbReference type="Proteomes" id="UP001056120">
    <property type="component" value="Linkage Group LG11"/>
</dbReference>
<name>A0ACB9HQQ2_9ASTR</name>
<protein>
    <submittedName>
        <fullName evidence="1">Uncharacterized protein</fullName>
    </submittedName>
</protein>
<sequence length="120" mass="13883">MKLEEKSRYSSNYGECRLIVNGDRNCNLYGSYPLKAKYCHEMALRILLACIESHENRYKRPNVPVLSVQMDFYVRVFVRIYISAGAMKNIPLKLSYVYQCTGCDSFNLQPLGRTVSKIQV</sequence>
<organism evidence="1 2">
    <name type="scientific">Smallanthus sonchifolius</name>
    <dbReference type="NCBI Taxonomy" id="185202"/>
    <lineage>
        <taxon>Eukaryota</taxon>
        <taxon>Viridiplantae</taxon>
        <taxon>Streptophyta</taxon>
        <taxon>Embryophyta</taxon>
        <taxon>Tracheophyta</taxon>
        <taxon>Spermatophyta</taxon>
        <taxon>Magnoliopsida</taxon>
        <taxon>eudicotyledons</taxon>
        <taxon>Gunneridae</taxon>
        <taxon>Pentapetalae</taxon>
        <taxon>asterids</taxon>
        <taxon>campanulids</taxon>
        <taxon>Asterales</taxon>
        <taxon>Asteraceae</taxon>
        <taxon>Asteroideae</taxon>
        <taxon>Heliantheae alliance</taxon>
        <taxon>Millerieae</taxon>
        <taxon>Smallanthus</taxon>
    </lineage>
</organism>